<proteinExistence type="inferred from homology"/>
<dbReference type="RefSeq" id="WP_270146351.1">
    <property type="nucleotide sequence ID" value="NZ_CP115450.1"/>
</dbReference>
<dbReference type="EMBL" id="CP115450">
    <property type="protein sequence ID" value="WBP88276.1"/>
    <property type="molecule type" value="Genomic_DNA"/>
</dbReference>
<sequence length="161" mass="17777">MQDTEKKLIGPNDRKKPPSKAQRLVNRAIVRANVAVYRASGGKVAGRFGELPVLLITTRGRKTGIARTSALGYVPDGDRYIICGAYGGEPVHPAWALNLRAIPDAVVEVGRHKFKVTARELPAGAERDRLWKRMVDIFPLYGKFETKTGRLFPIVVLTPTD</sequence>
<protein>
    <submittedName>
        <fullName evidence="4">Nitroreductase family deazaflavin-dependent oxidoreductase</fullName>
    </submittedName>
</protein>
<evidence type="ECO:0000256" key="3">
    <source>
        <dbReference type="SAM" id="MobiDB-lite"/>
    </source>
</evidence>
<name>A0ABY7Q6H7_9ACTN</name>
<gene>
    <name evidence="4" type="ORF">O1G21_22180</name>
</gene>
<accession>A0ABY7Q6H7</accession>
<dbReference type="NCBIfam" id="TIGR00026">
    <property type="entry name" value="hi_GC_TIGR00026"/>
    <property type="match status" value="1"/>
</dbReference>
<dbReference type="InterPro" id="IPR012349">
    <property type="entry name" value="Split_barrel_FMN-bd"/>
</dbReference>
<comment type="catalytic activity">
    <reaction evidence="2">
        <text>oxidized coenzyme F420-(gamma-L-Glu)(n) + a quinol + H(+) = reduced coenzyme F420-(gamma-L-Glu)(n) + a quinone</text>
        <dbReference type="Rhea" id="RHEA:39663"/>
        <dbReference type="Rhea" id="RHEA-COMP:12939"/>
        <dbReference type="Rhea" id="RHEA-COMP:14378"/>
        <dbReference type="ChEBI" id="CHEBI:15378"/>
        <dbReference type="ChEBI" id="CHEBI:24646"/>
        <dbReference type="ChEBI" id="CHEBI:132124"/>
        <dbReference type="ChEBI" id="CHEBI:133980"/>
        <dbReference type="ChEBI" id="CHEBI:139511"/>
    </reaction>
</comment>
<evidence type="ECO:0000313" key="5">
    <source>
        <dbReference type="Proteomes" id="UP001212821"/>
    </source>
</evidence>
<evidence type="ECO:0000256" key="1">
    <source>
        <dbReference type="ARBA" id="ARBA00008710"/>
    </source>
</evidence>
<comment type="similarity">
    <text evidence="1">Belongs to the F420H(2)-dependent quinone reductase family.</text>
</comment>
<evidence type="ECO:0000313" key="4">
    <source>
        <dbReference type="EMBL" id="WBP88276.1"/>
    </source>
</evidence>
<dbReference type="PANTHER" id="PTHR39428:SF1">
    <property type="entry name" value="F420H(2)-DEPENDENT QUINONE REDUCTASE RV1261C"/>
    <property type="match status" value="1"/>
</dbReference>
<feature type="compositionally biased region" description="Basic and acidic residues" evidence="3">
    <location>
        <begin position="1"/>
        <end position="16"/>
    </location>
</feature>
<dbReference type="Gene3D" id="2.30.110.10">
    <property type="entry name" value="Electron Transport, Fmn-binding Protein, Chain A"/>
    <property type="match status" value="1"/>
</dbReference>
<dbReference type="InterPro" id="IPR004378">
    <property type="entry name" value="F420H2_quin_Rdtase"/>
</dbReference>
<dbReference type="Proteomes" id="UP001212821">
    <property type="component" value="Chromosome"/>
</dbReference>
<feature type="region of interest" description="Disordered" evidence="3">
    <location>
        <begin position="1"/>
        <end position="21"/>
    </location>
</feature>
<evidence type="ECO:0000256" key="2">
    <source>
        <dbReference type="ARBA" id="ARBA00049106"/>
    </source>
</evidence>
<dbReference type="Pfam" id="PF04075">
    <property type="entry name" value="F420H2_quin_red"/>
    <property type="match status" value="1"/>
</dbReference>
<keyword evidence="5" id="KW-1185">Reference proteome</keyword>
<organism evidence="4 5">
    <name type="scientific">Kitasatospora cathayae</name>
    <dbReference type="NCBI Taxonomy" id="3004092"/>
    <lineage>
        <taxon>Bacteria</taxon>
        <taxon>Bacillati</taxon>
        <taxon>Actinomycetota</taxon>
        <taxon>Actinomycetes</taxon>
        <taxon>Kitasatosporales</taxon>
        <taxon>Streptomycetaceae</taxon>
        <taxon>Kitasatospora</taxon>
    </lineage>
</organism>
<dbReference type="PANTHER" id="PTHR39428">
    <property type="entry name" value="F420H(2)-DEPENDENT QUINONE REDUCTASE RV1261C"/>
    <property type="match status" value="1"/>
</dbReference>
<reference evidence="5" key="1">
    <citation type="submission" date="2022-12" db="EMBL/GenBank/DDBJ databases">
        <authorList>
            <person name="Mo P."/>
        </authorList>
    </citation>
    <scope>NUCLEOTIDE SEQUENCE [LARGE SCALE GENOMIC DNA]</scope>
    <source>
        <strain evidence="5">HUAS 3-15</strain>
    </source>
</reference>